<proteinExistence type="predicted"/>
<evidence type="ECO:0000313" key="2">
    <source>
        <dbReference type="EMBL" id="KAI4547378.1"/>
    </source>
</evidence>
<feature type="compositionally biased region" description="Basic and acidic residues" evidence="1">
    <location>
        <begin position="212"/>
        <end position="223"/>
    </location>
</feature>
<name>A0AAD4YGU0_OVIAM</name>
<organism evidence="2 3">
    <name type="scientific">Ovis ammon polii</name>
    <dbReference type="NCBI Taxonomy" id="230172"/>
    <lineage>
        <taxon>Eukaryota</taxon>
        <taxon>Metazoa</taxon>
        <taxon>Chordata</taxon>
        <taxon>Craniata</taxon>
        <taxon>Vertebrata</taxon>
        <taxon>Euteleostomi</taxon>
        <taxon>Mammalia</taxon>
        <taxon>Eutheria</taxon>
        <taxon>Laurasiatheria</taxon>
        <taxon>Artiodactyla</taxon>
        <taxon>Ruminantia</taxon>
        <taxon>Pecora</taxon>
        <taxon>Bovidae</taxon>
        <taxon>Caprinae</taxon>
        <taxon>Ovis</taxon>
    </lineage>
</organism>
<protein>
    <submittedName>
        <fullName evidence="2">Uncharacterized protein</fullName>
    </submittedName>
</protein>
<comment type="caution">
    <text evidence="2">The sequence shown here is derived from an EMBL/GenBank/DDBJ whole genome shotgun (WGS) entry which is preliminary data.</text>
</comment>
<keyword evidence="3" id="KW-1185">Reference proteome</keyword>
<accession>A0AAD4YGU0</accession>
<evidence type="ECO:0000313" key="3">
    <source>
        <dbReference type="Proteomes" id="UP001214576"/>
    </source>
</evidence>
<dbReference type="EMBL" id="JAKZEL010000002">
    <property type="protein sequence ID" value="KAI4547378.1"/>
    <property type="molecule type" value="Genomic_DNA"/>
</dbReference>
<evidence type="ECO:0000256" key="1">
    <source>
        <dbReference type="SAM" id="MobiDB-lite"/>
    </source>
</evidence>
<dbReference type="Proteomes" id="UP001214576">
    <property type="component" value="Unassembled WGS sequence"/>
</dbReference>
<dbReference type="AlphaFoldDB" id="A0AAD4YGU0"/>
<sequence length="239" mass="26584">MIMAHCNGLGNSKLEHSGYRLASKVLLCELVTVIFSQPNIPLYITSYIQQLSGSISLWSLNNTQSPVSLMLPRLHSFDILHLITNTTRGPIEMEEEGCLPGLAFLEIATVEYIIFPPKSSKLKMFQADVMIALVIRIWIKDTQKVIISYEKTEVQRGYLTLKNQPVSERAKPDARSAAQAKEYPRKKPIDRGTILALPPAWHGGSLDSESLTESKTRADKENESGGQSVQPECKPDSDS</sequence>
<feature type="region of interest" description="Disordered" evidence="1">
    <location>
        <begin position="166"/>
        <end position="239"/>
    </location>
</feature>
<reference evidence="2" key="1">
    <citation type="submission" date="2022-03" db="EMBL/GenBank/DDBJ databases">
        <title>Genomic analyses of argali, domestic sheep and their hybrids provide insights into chromosomal evolution, heterosis and genetic basis of agronomic traits.</title>
        <authorList>
            <person name="Li M."/>
        </authorList>
    </citation>
    <scope>NUCLEOTIDE SEQUENCE</scope>
    <source>
        <strain evidence="2">CAU-MHL-2022a</strain>
        <tissue evidence="2">Skin</tissue>
    </source>
</reference>
<gene>
    <name evidence="2" type="ORF">MG293_003933</name>
</gene>